<dbReference type="EMBL" id="JAEDXU010000003">
    <property type="protein sequence ID" value="MBP1046193.1"/>
    <property type="molecule type" value="Genomic_DNA"/>
</dbReference>
<dbReference type="Proteomes" id="UP000673375">
    <property type="component" value="Unassembled WGS sequence"/>
</dbReference>
<dbReference type="InterPro" id="IPR015421">
    <property type="entry name" value="PyrdxlP-dep_Trfase_major"/>
</dbReference>
<keyword evidence="4" id="KW-0456">Lyase</keyword>
<organism evidence="7 8">
    <name type="scientific">Enterococcus larvae</name>
    <dbReference type="NCBI Taxonomy" id="2794352"/>
    <lineage>
        <taxon>Bacteria</taxon>
        <taxon>Bacillati</taxon>
        <taxon>Bacillota</taxon>
        <taxon>Bacilli</taxon>
        <taxon>Lactobacillales</taxon>
        <taxon>Enterococcaceae</taxon>
        <taxon>Enterococcus</taxon>
    </lineage>
</organism>
<proteinExistence type="inferred from homology"/>
<dbReference type="InterPro" id="IPR004839">
    <property type="entry name" value="Aminotransferase_I/II_large"/>
</dbReference>
<comment type="similarity">
    <text evidence="5">Belongs to the class-II pyridoxal-phosphate-dependent aminotransferase family. MalY/PatB cystathionine beta-lyase subfamily.</text>
</comment>
<dbReference type="PANTHER" id="PTHR43525:SF1">
    <property type="entry name" value="PROTEIN MALY"/>
    <property type="match status" value="1"/>
</dbReference>
<evidence type="ECO:0000256" key="5">
    <source>
        <dbReference type="ARBA" id="ARBA00037974"/>
    </source>
</evidence>
<protein>
    <recommendedName>
        <fullName evidence="2">cysteine-S-conjugate beta-lyase</fullName>
        <ecNumber evidence="2">4.4.1.13</ecNumber>
    </recommendedName>
</protein>
<dbReference type="SUPFAM" id="SSF53383">
    <property type="entry name" value="PLP-dependent transferases"/>
    <property type="match status" value="1"/>
</dbReference>
<comment type="cofactor">
    <cofactor evidence="1">
        <name>pyridoxal 5'-phosphate</name>
        <dbReference type="ChEBI" id="CHEBI:597326"/>
    </cofactor>
</comment>
<gene>
    <name evidence="7" type="ORF">I6N96_07845</name>
</gene>
<dbReference type="Gene3D" id="3.90.1150.10">
    <property type="entry name" value="Aspartate Aminotransferase, domain 1"/>
    <property type="match status" value="1"/>
</dbReference>
<accession>A0ABS4CJ36</accession>
<name>A0ABS4CJ36_9ENTE</name>
<dbReference type="InterPro" id="IPR015424">
    <property type="entry name" value="PyrdxlP-dep_Trfase"/>
</dbReference>
<dbReference type="EC" id="4.4.1.13" evidence="2"/>
<evidence type="ECO:0000256" key="4">
    <source>
        <dbReference type="ARBA" id="ARBA00023239"/>
    </source>
</evidence>
<dbReference type="Gene3D" id="3.40.640.10">
    <property type="entry name" value="Type I PLP-dependent aspartate aminotransferase-like (Major domain)"/>
    <property type="match status" value="1"/>
</dbReference>
<dbReference type="RefSeq" id="WP_209557010.1">
    <property type="nucleotide sequence ID" value="NZ_JAEDXU010000003.1"/>
</dbReference>
<keyword evidence="7" id="KW-0808">Transferase</keyword>
<dbReference type="InterPro" id="IPR015422">
    <property type="entry name" value="PyrdxlP-dep_Trfase_small"/>
</dbReference>
<keyword evidence="3" id="KW-0663">Pyridoxal phosphate</keyword>
<dbReference type="Pfam" id="PF00155">
    <property type="entry name" value="Aminotran_1_2"/>
    <property type="match status" value="1"/>
</dbReference>
<keyword evidence="8" id="KW-1185">Reference proteome</keyword>
<evidence type="ECO:0000256" key="2">
    <source>
        <dbReference type="ARBA" id="ARBA00012224"/>
    </source>
</evidence>
<dbReference type="CDD" id="cd00609">
    <property type="entry name" value="AAT_like"/>
    <property type="match status" value="1"/>
</dbReference>
<dbReference type="GO" id="GO:0008483">
    <property type="term" value="F:transaminase activity"/>
    <property type="evidence" value="ECO:0007669"/>
    <property type="project" value="UniProtKB-KW"/>
</dbReference>
<feature type="domain" description="Aminotransferase class I/classII large" evidence="6">
    <location>
        <begin position="31"/>
        <end position="378"/>
    </location>
</feature>
<dbReference type="InterPro" id="IPR051798">
    <property type="entry name" value="Class-II_PLP-Dep_Aminotrans"/>
</dbReference>
<evidence type="ECO:0000256" key="1">
    <source>
        <dbReference type="ARBA" id="ARBA00001933"/>
    </source>
</evidence>
<evidence type="ECO:0000259" key="6">
    <source>
        <dbReference type="Pfam" id="PF00155"/>
    </source>
</evidence>
<reference evidence="7 8" key="1">
    <citation type="submission" date="2020-12" db="EMBL/GenBank/DDBJ databases">
        <title>Vagococcus allomyrinae sp. nov. and Enterococcus lavae sp. nov., isolated from the larvae of Allomyrina dichotoma.</title>
        <authorList>
            <person name="Lee S.D."/>
        </authorList>
    </citation>
    <scope>NUCLEOTIDE SEQUENCE [LARGE SCALE GENOMIC DNA]</scope>
    <source>
        <strain evidence="7 8">BWM-S5</strain>
    </source>
</reference>
<evidence type="ECO:0000313" key="7">
    <source>
        <dbReference type="EMBL" id="MBP1046193.1"/>
    </source>
</evidence>
<keyword evidence="7" id="KW-0032">Aminotransferase</keyword>
<comment type="caution">
    <text evidence="7">The sequence shown here is derived from an EMBL/GenBank/DDBJ whole genome shotgun (WGS) entry which is preliminary data.</text>
</comment>
<sequence>MTHFDKIVSRYGTYSTQWDYVQDRFGEKGLLPFSISDMDFEIPRGTKEILSQAVGKGLFGYTRWNHHEFKGAISDWFARRFNTTVEEDWISYSPSVIYSLSICIQLLSKENGKVVTLTPCYDAFFNVIKENQRELVSVSLRKENQFGIDFSELENCFKKIKPAIFLLCNPHNPTGRAFTVEELHQLIDICNLYRVAIISDEIHMDILRKGVEHTPILSFKERIDVPVVLLSSASKTFNSPGLGCSYAVIPDDNLRERFLSILKGRDGLSSVPYLGMLALQDCYDHQEEWLIELNDYIDGNFRQMDELLKDTPFITSYTPDATYLAWLELTNLPVSMDKLQDILVHQEKVAIMRGDTYGVEGKNYLRLNLGAPRQKVIDGLERLIRGIQQATGK</sequence>
<evidence type="ECO:0000256" key="3">
    <source>
        <dbReference type="ARBA" id="ARBA00022898"/>
    </source>
</evidence>
<evidence type="ECO:0000313" key="8">
    <source>
        <dbReference type="Proteomes" id="UP000673375"/>
    </source>
</evidence>
<dbReference type="PANTHER" id="PTHR43525">
    <property type="entry name" value="PROTEIN MALY"/>
    <property type="match status" value="1"/>
</dbReference>